<evidence type="ECO:0000256" key="4">
    <source>
        <dbReference type="ARBA" id="ARBA00022679"/>
    </source>
</evidence>
<feature type="transmembrane region" description="Helical" evidence="8">
    <location>
        <begin position="38"/>
        <end position="58"/>
    </location>
</feature>
<evidence type="ECO:0000256" key="9">
    <source>
        <dbReference type="NCBIfam" id="TIGR00751"/>
    </source>
</evidence>
<evidence type="ECO:0000256" key="8">
    <source>
        <dbReference type="HAMAP-Rule" id="MF_01937"/>
    </source>
</evidence>
<keyword evidence="2 8" id="KW-0474">Menaquinone biosynthesis</keyword>
<dbReference type="EMBL" id="JAVRHZ010000001">
    <property type="protein sequence ID" value="MDT0554602.1"/>
    <property type="molecule type" value="Genomic_DNA"/>
</dbReference>
<feature type="transmembrane region" description="Helical" evidence="8">
    <location>
        <begin position="224"/>
        <end position="243"/>
    </location>
</feature>
<dbReference type="InterPro" id="IPR044878">
    <property type="entry name" value="UbiA_sf"/>
</dbReference>
<keyword evidence="11" id="KW-1185">Reference proteome</keyword>
<comment type="catalytic activity">
    <reaction evidence="8">
        <text>an all-trans-polyprenyl diphosphate + 1,4-dihydroxy-2-naphthoate + H(+) = a 2-demethylmenaquinol + CO2 + diphosphate</text>
        <dbReference type="Rhea" id="RHEA:26478"/>
        <dbReference type="Rhea" id="RHEA-COMP:9563"/>
        <dbReference type="Rhea" id="RHEA-COMP:9564"/>
        <dbReference type="ChEBI" id="CHEBI:11173"/>
        <dbReference type="ChEBI" id="CHEBI:15378"/>
        <dbReference type="ChEBI" id="CHEBI:16526"/>
        <dbReference type="ChEBI" id="CHEBI:33019"/>
        <dbReference type="ChEBI" id="CHEBI:55437"/>
        <dbReference type="ChEBI" id="CHEBI:58914"/>
        <dbReference type="EC" id="2.5.1.74"/>
    </reaction>
</comment>
<keyword evidence="4 8" id="KW-0808">Transferase</keyword>
<feature type="transmembrane region" description="Helical" evidence="8">
    <location>
        <begin position="249"/>
        <end position="268"/>
    </location>
</feature>
<evidence type="ECO:0000256" key="2">
    <source>
        <dbReference type="ARBA" id="ARBA00022428"/>
    </source>
</evidence>
<evidence type="ECO:0000256" key="1">
    <source>
        <dbReference type="ARBA" id="ARBA00004141"/>
    </source>
</evidence>
<reference evidence="10 11" key="1">
    <citation type="submission" date="2023-09" db="EMBL/GenBank/DDBJ databases">
        <authorList>
            <person name="Rey-Velasco X."/>
        </authorList>
    </citation>
    <scope>NUCLEOTIDE SEQUENCE [LARGE SCALE GENOMIC DNA]</scope>
    <source>
        <strain evidence="10 11">W242</strain>
    </source>
</reference>
<accession>A0ABU2Y8U9</accession>
<dbReference type="EC" id="2.5.1.74" evidence="8 9"/>
<evidence type="ECO:0000256" key="6">
    <source>
        <dbReference type="ARBA" id="ARBA00022989"/>
    </source>
</evidence>
<feature type="transmembrane region" description="Helical" evidence="8">
    <location>
        <begin position="177"/>
        <end position="197"/>
    </location>
</feature>
<dbReference type="RefSeq" id="WP_311331563.1">
    <property type="nucleotide sequence ID" value="NZ_JAVRHZ010000001.1"/>
</dbReference>
<dbReference type="CDD" id="cd13962">
    <property type="entry name" value="PT_UbiA_UBIAD1"/>
    <property type="match status" value="1"/>
</dbReference>
<evidence type="ECO:0000256" key="7">
    <source>
        <dbReference type="ARBA" id="ARBA00023136"/>
    </source>
</evidence>
<dbReference type="InterPro" id="IPR026046">
    <property type="entry name" value="UBIAD1"/>
</dbReference>
<evidence type="ECO:0000256" key="5">
    <source>
        <dbReference type="ARBA" id="ARBA00022692"/>
    </source>
</evidence>
<comment type="pathway">
    <text evidence="8">Quinol/quinone metabolism; menaquinone biosynthesis; menaquinol from 1,4-dihydroxy-2-naphthoate: step 1/2.</text>
</comment>
<comment type="function">
    <text evidence="8">Conversion of 1,4-dihydroxy-2-naphthoate (DHNA) to demethylmenaquinone (DMK).</text>
</comment>
<proteinExistence type="inferred from homology"/>
<dbReference type="HAMAP" id="MF_01937">
    <property type="entry name" value="MenA_1"/>
    <property type="match status" value="1"/>
</dbReference>
<evidence type="ECO:0000256" key="3">
    <source>
        <dbReference type="ARBA" id="ARBA00022475"/>
    </source>
</evidence>
<dbReference type="InterPro" id="IPR000537">
    <property type="entry name" value="UbiA_prenyltransferase"/>
</dbReference>
<feature type="transmembrane region" description="Helical" evidence="8">
    <location>
        <begin position="92"/>
        <end position="113"/>
    </location>
</feature>
<protein>
    <recommendedName>
        <fullName evidence="8 9">1,4-dihydroxy-2-naphthoate octaprenyltransferase</fullName>
        <shortName evidence="8">DHNA-octaprenyltransferase</shortName>
        <ecNumber evidence="8 9">2.5.1.74</ecNumber>
    </recommendedName>
</protein>
<dbReference type="Pfam" id="PF01040">
    <property type="entry name" value="UbiA"/>
    <property type="match status" value="1"/>
</dbReference>
<evidence type="ECO:0000313" key="11">
    <source>
        <dbReference type="Proteomes" id="UP001254488"/>
    </source>
</evidence>
<feature type="transmembrane region" description="Helical" evidence="8">
    <location>
        <begin position="119"/>
        <end position="141"/>
    </location>
</feature>
<dbReference type="Proteomes" id="UP001254488">
    <property type="component" value="Unassembled WGS sequence"/>
</dbReference>
<keyword evidence="5 8" id="KW-0812">Transmembrane</keyword>
<comment type="similarity">
    <text evidence="8">Belongs to the MenA family. Type 1 subfamily.</text>
</comment>
<dbReference type="Gene3D" id="1.10.357.140">
    <property type="entry name" value="UbiA prenyltransferase"/>
    <property type="match status" value="1"/>
</dbReference>
<dbReference type="PANTHER" id="PTHR13929:SF0">
    <property type="entry name" value="UBIA PRENYLTRANSFERASE DOMAIN-CONTAINING PROTEIN 1"/>
    <property type="match status" value="1"/>
</dbReference>
<feature type="transmembrane region" description="Helical" evidence="8">
    <location>
        <begin position="280"/>
        <end position="300"/>
    </location>
</feature>
<gene>
    <name evidence="8 10" type="primary">menA</name>
    <name evidence="10" type="ORF">RM538_01200</name>
</gene>
<dbReference type="PANTHER" id="PTHR13929">
    <property type="entry name" value="1,4-DIHYDROXY-2-NAPHTHOATE OCTAPRENYLTRANSFERASE"/>
    <property type="match status" value="1"/>
</dbReference>
<feature type="transmembrane region" description="Helical" evidence="8">
    <location>
        <begin position="12"/>
        <end position="32"/>
    </location>
</feature>
<sequence length="301" mass="32994">MKKIRAWFSAARLRTLPLSISGILTAGGAAILVEQFDITILILAILTTLGFQVLSNFANDYGDGVKGTDNKNRVGPARALQSGLLTAKELKYGMIATSFITLFLASLLIFIAFGNKNFILSLVFFNLGIAAIVAAITYTVGKKAYGYRALGDVFVFLFFGLVGVMGCYFLFTQTLTSFIVLPAITIGLLSAAVLNLNNMRDRVEDQKVNKNTLAVVLGAKVSKLYHTLLIFIAFLTAVCYFFLEAEAAIHFLPLLAFIPLGLNIYVVFKTETPALLDPELKKVALSTFIFSLLFILTQFYF</sequence>
<dbReference type="NCBIfam" id="TIGR00751">
    <property type="entry name" value="menA"/>
    <property type="match status" value="1"/>
</dbReference>
<keyword evidence="6 8" id="KW-1133">Transmembrane helix</keyword>
<keyword evidence="7 8" id="KW-0472">Membrane</keyword>
<dbReference type="PIRSF" id="PIRSF005355">
    <property type="entry name" value="UBIAD1"/>
    <property type="match status" value="1"/>
</dbReference>
<comment type="subcellular location">
    <subcellularLocation>
        <location evidence="8">Cell membrane</location>
        <topology evidence="8">Multi-pass membrane protein</topology>
    </subcellularLocation>
    <subcellularLocation>
        <location evidence="1">Membrane</location>
        <topology evidence="1">Multi-pass membrane protein</topology>
    </subcellularLocation>
</comment>
<comment type="caution">
    <text evidence="10">The sequence shown here is derived from an EMBL/GenBank/DDBJ whole genome shotgun (WGS) entry which is preliminary data.</text>
</comment>
<feature type="transmembrane region" description="Helical" evidence="8">
    <location>
        <begin position="153"/>
        <end position="171"/>
    </location>
</feature>
<keyword evidence="3 8" id="KW-1003">Cell membrane</keyword>
<name>A0ABU2Y8U9_9FLAO</name>
<dbReference type="InterPro" id="IPR004657">
    <property type="entry name" value="MenA"/>
</dbReference>
<evidence type="ECO:0000313" key="10">
    <source>
        <dbReference type="EMBL" id="MDT0554602.1"/>
    </source>
</evidence>
<organism evidence="10 11">
    <name type="scientific">Patiriisocius hiemis</name>
    <dbReference type="NCBI Taxonomy" id="3075604"/>
    <lineage>
        <taxon>Bacteria</taxon>
        <taxon>Pseudomonadati</taxon>
        <taxon>Bacteroidota</taxon>
        <taxon>Flavobacteriia</taxon>
        <taxon>Flavobacteriales</taxon>
        <taxon>Flavobacteriaceae</taxon>
        <taxon>Patiriisocius</taxon>
    </lineage>
</organism>